<organism evidence="2 3">
    <name type="scientific">Nocardioides dubius</name>
    <dbReference type="NCBI Taxonomy" id="317019"/>
    <lineage>
        <taxon>Bacteria</taxon>
        <taxon>Bacillati</taxon>
        <taxon>Actinomycetota</taxon>
        <taxon>Actinomycetes</taxon>
        <taxon>Propionibacteriales</taxon>
        <taxon>Nocardioidaceae</taxon>
        <taxon>Nocardioides</taxon>
    </lineage>
</organism>
<dbReference type="Gene3D" id="1.50.10.20">
    <property type="match status" value="1"/>
</dbReference>
<dbReference type="SUPFAM" id="SSF48239">
    <property type="entry name" value="Terpenoid cyclases/Protein prenyltransferases"/>
    <property type="match status" value="1"/>
</dbReference>
<evidence type="ECO:0000313" key="2">
    <source>
        <dbReference type="EMBL" id="GAA1110070.1"/>
    </source>
</evidence>
<accession>A0ABN1U233</accession>
<gene>
    <name evidence="2" type="ORF">GCM10009668_33320</name>
</gene>
<evidence type="ECO:0000313" key="3">
    <source>
        <dbReference type="Proteomes" id="UP001501581"/>
    </source>
</evidence>
<dbReference type="EMBL" id="BAAALG010000012">
    <property type="protein sequence ID" value="GAA1110070.1"/>
    <property type="molecule type" value="Genomic_DNA"/>
</dbReference>
<reference evidence="2 3" key="1">
    <citation type="journal article" date="2019" name="Int. J. Syst. Evol. Microbiol.">
        <title>The Global Catalogue of Microorganisms (GCM) 10K type strain sequencing project: providing services to taxonomists for standard genome sequencing and annotation.</title>
        <authorList>
            <consortium name="The Broad Institute Genomics Platform"/>
            <consortium name="The Broad Institute Genome Sequencing Center for Infectious Disease"/>
            <person name="Wu L."/>
            <person name="Ma J."/>
        </authorList>
    </citation>
    <scope>NUCLEOTIDE SEQUENCE [LARGE SCALE GENOMIC DNA]</scope>
    <source>
        <strain evidence="2 3">JCM 13008</strain>
    </source>
</reference>
<dbReference type="InterPro" id="IPR008930">
    <property type="entry name" value="Terpenoid_cyclase/PrenylTrfase"/>
</dbReference>
<keyword evidence="3" id="KW-1185">Reference proteome</keyword>
<evidence type="ECO:0008006" key="4">
    <source>
        <dbReference type="Google" id="ProtNLM"/>
    </source>
</evidence>
<feature type="signal peptide" evidence="1">
    <location>
        <begin position="1"/>
        <end position="32"/>
    </location>
</feature>
<proteinExistence type="predicted"/>
<keyword evidence="1" id="KW-0732">Signal</keyword>
<protein>
    <recommendedName>
        <fullName evidence="4">Prenyltransferase and squalene oxidase repeat-containing protein</fullName>
    </recommendedName>
</protein>
<dbReference type="RefSeq" id="WP_343995979.1">
    <property type="nucleotide sequence ID" value="NZ_BAAALG010000012.1"/>
</dbReference>
<evidence type="ECO:0000256" key="1">
    <source>
        <dbReference type="SAM" id="SignalP"/>
    </source>
</evidence>
<comment type="caution">
    <text evidence="2">The sequence shown here is derived from an EMBL/GenBank/DDBJ whole genome shotgun (WGS) entry which is preliminary data.</text>
</comment>
<sequence length="546" mass="55331">MKSISRRLGATIAGGALATTALATLSVAPAQAAPSTAGSAAANAALTWLDTQYLGLGQQADMYVGLGTLDGTEARRSAIEGAFRDQAPGYINSDYTWNDVHYTGISSGAIAKTLAVAAEAGDDVSAYGGETVTPKLDLVDLLADRTTAAGPSAGRLADEAFADGVPDPYGNYANTFGQAWAVRGLAAADTTAADALLPTVQSFLLDQQCADGYFRLYFNTDAAATNQSCDDASPAETTPGADTTALVLILLDDLAAEDPTVATALDKAEAWLLEQQLADGSFPAEEADGGAQPAPNTNTVGLAGWALGVRGQESAATQAATWVRGRQLTGTDCDGAAKAHRGAIAFTDAGLTDGLGFGIDDVAWEWAGATAQAFPVLAWAPEATRSPSITVPAFAKSGSTVTATVAGVPAGARACVDGGATQNGFVANGGTQKVSLKVGTSTKTVSLGSIGVAASAKITVLSAKKLKPLAKNTLKRGSKQAIKVKGLAKGEQVVVKLAGKKVAKGKANSNGVFKATFKVKAKKGKTKLVVTGQFANRTGAKKVTVK</sequence>
<feature type="chain" id="PRO_5045390887" description="Prenyltransferase and squalene oxidase repeat-containing protein" evidence="1">
    <location>
        <begin position="33"/>
        <end position="546"/>
    </location>
</feature>
<dbReference type="Proteomes" id="UP001501581">
    <property type="component" value="Unassembled WGS sequence"/>
</dbReference>
<name>A0ABN1U233_9ACTN</name>